<dbReference type="InterPro" id="IPR036880">
    <property type="entry name" value="Kunitz_BPTI_sf"/>
</dbReference>
<evidence type="ECO:0000256" key="7">
    <source>
        <dbReference type="SAM" id="MobiDB-lite"/>
    </source>
</evidence>
<feature type="signal peptide" evidence="8">
    <location>
        <begin position="1"/>
        <end position="21"/>
    </location>
</feature>
<feature type="region of interest" description="Disordered" evidence="7">
    <location>
        <begin position="782"/>
        <end position="801"/>
    </location>
</feature>
<dbReference type="PRINTS" id="PR00759">
    <property type="entry name" value="BASICPTASE"/>
</dbReference>
<dbReference type="InterPro" id="IPR002861">
    <property type="entry name" value="Reeler_dom"/>
</dbReference>
<dbReference type="KEGG" id="csol:105364595"/>
<feature type="domain" description="BPTI/Kunitz inhibitor" evidence="9">
    <location>
        <begin position="684"/>
        <end position="738"/>
    </location>
</feature>
<keyword evidence="12" id="KW-1185">Reference proteome</keyword>
<reference evidence="13" key="1">
    <citation type="submission" date="2025-08" db="UniProtKB">
        <authorList>
            <consortium name="RefSeq"/>
        </authorList>
    </citation>
    <scope>IDENTIFICATION</scope>
</reference>
<dbReference type="NCBIfam" id="NF038123">
    <property type="entry name" value="NF038123_dom"/>
    <property type="match status" value="1"/>
</dbReference>
<dbReference type="SUPFAM" id="SSF82895">
    <property type="entry name" value="TSP-1 type 1 repeat"/>
    <property type="match status" value="3"/>
</dbReference>
<protein>
    <recommendedName>
        <fullName evidence="2">Spondin-1</fullName>
    </recommendedName>
    <alternativeName>
        <fullName evidence="6">F-spondin</fullName>
    </alternativeName>
</protein>
<dbReference type="PANTHER" id="PTHR11311">
    <property type="entry name" value="SPONDIN"/>
    <property type="match status" value="1"/>
</dbReference>
<dbReference type="PROSITE" id="PS51020">
    <property type="entry name" value="SPONDIN"/>
    <property type="match status" value="1"/>
</dbReference>
<dbReference type="PANTHER" id="PTHR11311:SF16">
    <property type="entry name" value="SPONDIN-1"/>
    <property type="match status" value="1"/>
</dbReference>
<dbReference type="Proteomes" id="UP000695007">
    <property type="component" value="Unplaced"/>
</dbReference>
<dbReference type="PROSITE" id="PS50279">
    <property type="entry name" value="BPTI_KUNITZ_2"/>
    <property type="match status" value="1"/>
</dbReference>
<evidence type="ECO:0000256" key="1">
    <source>
        <dbReference type="ARBA" id="ARBA00004498"/>
    </source>
</evidence>
<evidence type="ECO:0000259" key="11">
    <source>
        <dbReference type="PROSITE" id="PS51020"/>
    </source>
</evidence>
<evidence type="ECO:0000259" key="10">
    <source>
        <dbReference type="PROSITE" id="PS51019"/>
    </source>
</evidence>
<dbReference type="GO" id="GO:0007155">
    <property type="term" value="P:cell adhesion"/>
    <property type="evidence" value="ECO:0007669"/>
    <property type="project" value="UniProtKB-KW"/>
</dbReference>
<gene>
    <name evidence="13" type="primary">LOC105364595</name>
</gene>
<evidence type="ECO:0000256" key="4">
    <source>
        <dbReference type="ARBA" id="ARBA00022737"/>
    </source>
</evidence>
<evidence type="ECO:0000256" key="3">
    <source>
        <dbReference type="ARBA" id="ARBA00022530"/>
    </source>
</evidence>
<dbReference type="SUPFAM" id="SSF57362">
    <property type="entry name" value="BPTI-like"/>
    <property type="match status" value="1"/>
</dbReference>
<organism evidence="12 13">
    <name type="scientific">Ceratosolen solmsi marchali</name>
    <dbReference type="NCBI Taxonomy" id="326594"/>
    <lineage>
        <taxon>Eukaryota</taxon>
        <taxon>Metazoa</taxon>
        <taxon>Ecdysozoa</taxon>
        <taxon>Arthropoda</taxon>
        <taxon>Hexapoda</taxon>
        <taxon>Insecta</taxon>
        <taxon>Pterygota</taxon>
        <taxon>Neoptera</taxon>
        <taxon>Endopterygota</taxon>
        <taxon>Hymenoptera</taxon>
        <taxon>Apocrita</taxon>
        <taxon>Proctotrupomorpha</taxon>
        <taxon>Chalcidoidea</taxon>
        <taxon>Agaonidae</taxon>
        <taxon>Agaoninae</taxon>
        <taxon>Ceratosolen</taxon>
    </lineage>
</organism>
<evidence type="ECO:0000313" key="12">
    <source>
        <dbReference type="Proteomes" id="UP000695007"/>
    </source>
</evidence>
<dbReference type="Pfam" id="PF00014">
    <property type="entry name" value="Kunitz_BPTI"/>
    <property type="match status" value="1"/>
</dbReference>
<evidence type="ECO:0000313" key="13">
    <source>
        <dbReference type="RefSeq" id="XP_011500877.1"/>
    </source>
</evidence>
<evidence type="ECO:0000256" key="5">
    <source>
        <dbReference type="ARBA" id="ARBA00022889"/>
    </source>
</evidence>
<evidence type="ECO:0000259" key="9">
    <source>
        <dbReference type="PROSITE" id="PS50279"/>
    </source>
</evidence>
<dbReference type="CDD" id="cd08544">
    <property type="entry name" value="Reeler"/>
    <property type="match status" value="1"/>
</dbReference>
<dbReference type="InterPro" id="IPR020901">
    <property type="entry name" value="Prtase_inh_Kunz-CS"/>
</dbReference>
<dbReference type="Gene3D" id="2.60.40.2130">
    <property type="entry name" value="F-spondin domain"/>
    <property type="match status" value="1"/>
</dbReference>
<dbReference type="PROSITE" id="PS50092">
    <property type="entry name" value="TSP1"/>
    <property type="match status" value="3"/>
</dbReference>
<keyword evidence="8" id="KW-0732">Signal</keyword>
<dbReference type="InterPro" id="IPR000884">
    <property type="entry name" value="TSP1_rpt"/>
</dbReference>
<accession>A0AAJ6YMQ1</accession>
<dbReference type="InterPro" id="IPR009465">
    <property type="entry name" value="Spondin_N"/>
</dbReference>
<name>A0AAJ6YMQ1_9HYME</name>
<dbReference type="PROSITE" id="PS00280">
    <property type="entry name" value="BPTI_KUNITZ_1"/>
    <property type="match status" value="1"/>
</dbReference>
<evidence type="ECO:0000256" key="2">
    <source>
        <dbReference type="ARBA" id="ARBA00019594"/>
    </source>
</evidence>
<dbReference type="Pfam" id="PF00090">
    <property type="entry name" value="TSP_1"/>
    <property type="match status" value="3"/>
</dbReference>
<dbReference type="InterPro" id="IPR038678">
    <property type="entry name" value="Spondin_N_sf"/>
</dbReference>
<comment type="subcellular location">
    <subcellularLocation>
        <location evidence="1">Secreted</location>
        <location evidence="1">Extracellular space</location>
        <location evidence="1">Extracellular matrix</location>
    </subcellularLocation>
</comment>
<dbReference type="CDD" id="cd00109">
    <property type="entry name" value="Kunitz-type"/>
    <property type="match status" value="1"/>
</dbReference>
<evidence type="ECO:0000256" key="8">
    <source>
        <dbReference type="SAM" id="SignalP"/>
    </source>
</evidence>
<dbReference type="Gene3D" id="2.20.100.10">
    <property type="entry name" value="Thrombospondin type-1 (TSP1) repeat"/>
    <property type="match status" value="3"/>
</dbReference>
<keyword evidence="3" id="KW-0964">Secreted</keyword>
<dbReference type="InterPro" id="IPR051418">
    <property type="entry name" value="Spondin/Thrombospondin_T1"/>
</dbReference>
<evidence type="ECO:0000256" key="6">
    <source>
        <dbReference type="ARBA" id="ARBA00030964"/>
    </source>
</evidence>
<dbReference type="GeneID" id="105364595"/>
<dbReference type="InterPro" id="IPR002223">
    <property type="entry name" value="Kunitz_BPTI"/>
</dbReference>
<dbReference type="Pfam" id="PF02014">
    <property type="entry name" value="Reeler"/>
    <property type="match status" value="1"/>
</dbReference>
<dbReference type="InterPro" id="IPR042307">
    <property type="entry name" value="Reeler_sf"/>
</dbReference>
<dbReference type="AlphaFoldDB" id="A0AAJ6YMQ1"/>
<keyword evidence="5" id="KW-0130">Cell adhesion</keyword>
<dbReference type="InterPro" id="IPR036383">
    <property type="entry name" value="TSP1_rpt_sf"/>
</dbReference>
<feature type="domain" description="Spondin" evidence="11">
    <location>
        <begin position="176"/>
        <end position="366"/>
    </location>
</feature>
<dbReference type="RefSeq" id="XP_011500877.1">
    <property type="nucleotide sequence ID" value="XM_011502575.1"/>
</dbReference>
<dbReference type="Gene3D" id="2.60.40.4060">
    <property type="entry name" value="Reeler domain"/>
    <property type="match status" value="1"/>
</dbReference>
<keyword evidence="4" id="KW-0677">Repeat</keyword>
<feature type="domain" description="Reelin" evidence="10">
    <location>
        <begin position="10"/>
        <end position="175"/>
    </location>
</feature>
<proteinExistence type="predicted"/>
<dbReference type="GO" id="GO:0031012">
    <property type="term" value="C:extracellular matrix"/>
    <property type="evidence" value="ECO:0007669"/>
    <property type="project" value="TreeGrafter"/>
</dbReference>
<dbReference type="PROSITE" id="PS51019">
    <property type="entry name" value="REELIN"/>
    <property type="match status" value="1"/>
</dbReference>
<sequence>MSSAFNEWNIFLLLLVITTKASTHCEQKWDDIKAPHSITYTYHIRLLKINTTEEYRNYIPNTKYQIVVKSDEEDVTFIRFYLTVENENKSLPHGLLELYNDEISEFSQDCPDAITQVSQVAKDEISTYWTSPEEGFGCVIVRVSIMESPSIWFMDGNLDKKFCQDPKTTVDDPGPVLTECCACNEAKYELAFEGLWSRYTHPKNFPSKPWNARFSDVIGASHASKYRFWKYNGFASEGLKQVAENGLTRILESELKNKSIHIRTIIKARGINFPNITSKTFAVFKVDQQHHLMSLVSMIDPSPDWFVGVSGLELCLPNCSWIEQKELNLYPIDAGTDDGITYEAINSETNPRDVIRRITTKWPEDERSPFYDLTAIDMNPLAKLYIKRQRIYEKNCEKSPVIENNEGVNQPIMRKACQVTAWAQWESCSVTCGVGIKLRQRKYKNEKSAMKHNCNIPLSKRIPCYTEKNFICPPQEVDEKKCPMLPWSEWSPCTKTCGPESRTRERNFRSKEHHKKCKHLYPSIELQQTMDCKNPSCNNEDFAGISDTTIKDIAKLEPVSETYEMHETSEMNEMYETREMNEMGEKSEPPADVSEVLNEDLMRVENGEKKCINERFTHWSVWSPCSVSCGLGTKGRSRQIKPEWNNSPDVGKDVSINECLYQLTSCEGKTKFCQITKERTEVICSQPKQPGECPDGHNDNSLRYYFDKAKGTCIIFHYTGCNGNMNNFRTFQECQSTCSTFQDNSNLRNYKVQLSSIVTYNVPLIDDATNFKIKRICDEENHSERRKKKHKNHEGTKSNSPYDEKVDCKISEWNINFLCSSCDGYLVLNRTVLVEARNGGKPCPTKRFRIKKCHKVMEECDGESRRKRIVK</sequence>
<dbReference type="SMART" id="SM00131">
    <property type="entry name" value="KU"/>
    <property type="match status" value="1"/>
</dbReference>
<dbReference type="GO" id="GO:0004867">
    <property type="term" value="F:serine-type endopeptidase inhibitor activity"/>
    <property type="evidence" value="ECO:0007669"/>
    <property type="project" value="InterPro"/>
</dbReference>
<dbReference type="Pfam" id="PF06468">
    <property type="entry name" value="Spond_N"/>
    <property type="match status" value="1"/>
</dbReference>
<dbReference type="SMART" id="SM00209">
    <property type="entry name" value="TSP1"/>
    <property type="match status" value="3"/>
</dbReference>
<dbReference type="FunFam" id="2.60.40.2130:FF:000002">
    <property type="entry name" value="Putative Spondin-1"/>
    <property type="match status" value="1"/>
</dbReference>
<feature type="chain" id="PRO_5042586506" description="Spondin-1" evidence="8">
    <location>
        <begin position="22"/>
        <end position="871"/>
    </location>
</feature>
<dbReference type="Gene3D" id="4.10.410.10">
    <property type="entry name" value="Pancreatic trypsin inhibitor Kunitz domain"/>
    <property type="match status" value="1"/>
</dbReference>
<keyword evidence="3" id="KW-0272">Extracellular matrix</keyword>